<dbReference type="EMBL" id="PCSD01000002">
    <property type="protein sequence ID" value="PIP34210.1"/>
    <property type="molecule type" value="Genomic_DNA"/>
</dbReference>
<dbReference type="PROSITE" id="PS51257">
    <property type="entry name" value="PROKAR_LIPOPROTEIN"/>
    <property type="match status" value="1"/>
</dbReference>
<sequence>MIMMTKNKYLTYGIFALTVVGIIILAGCIKTTPLLIKYDASINEVFSVNNNEVRFKTFSEAKGEEVCEIKYLISEKEKEELINTITKINFFILTSANCPIAVGPQYLNITLGEKFNSVDTRCPSIADEVIYKLEEFTANHEAQLKEECATDYMPRYSFCGAGTSNVHKVKESWVENGKNCICQSYENVVCK</sequence>
<keyword evidence="1" id="KW-0472">Membrane</keyword>
<accession>A0A2G9ZNR7</accession>
<protein>
    <recommendedName>
        <fullName evidence="4">Lipoprotein</fullName>
    </recommendedName>
</protein>
<dbReference type="Proteomes" id="UP000230729">
    <property type="component" value="Unassembled WGS sequence"/>
</dbReference>
<evidence type="ECO:0008006" key="4">
    <source>
        <dbReference type="Google" id="ProtNLM"/>
    </source>
</evidence>
<proteinExistence type="predicted"/>
<feature type="transmembrane region" description="Helical" evidence="1">
    <location>
        <begin position="9"/>
        <end position="27"/>
    </location>
</feature>
<evidence type="ECO:0000313" key="3">
    <source>
        <dbReference type="Proteomes" id="UP000230729"/>
    </source>
</evidence>
<evidence type="ECO:0000256" key="1">
    <source>
        <dbReference type="SAM" id="Phobius"/>
    </source>
</evidence>
<reference evidence="2 3" key="1">
    <citation type="submission" date="2017-09" db="EMBL/GenBank/DDBJ databases">
        <title>Depth-based differentiation of microbial function through sediment-hosted aquifers and enrichment of novel symbionts in the deep terrestrial subsurface.</title>
        <authorList>
            <person name="Probst A.J."/>
            <person name="Ladd B."/>
            <person name="Jarett J.K."/>
            <person name="Geller-Mcgrath D.E."/>
            <person name="Sieber C.M."/>
            <person name="Emerson J.B."/>
            <person name="Anantharaman K."/>
            <person name="Thomas B.C."/>
            <person name="Malmstrom R."/>
            <person name="Stieglmeier M."/>
            <person name="Klingl A."/>
            <person name="Woyke T."/>
            <person name="Ryan C.M."/>
            <person name="Banfield J.F."/>
        </authorList>
    </citation>
    <scope>NUCLEOTIDE SEQUENCE [LARGE SCALE GENOMIC DNA]</scope>
    <source>
        <strain evidence="2">CG23_combo_of_CG06-09_8_20_14_all_49_15</strain>
    </source>
</reference>
<comment type="caution">
    <text evidence="2">The sequence shown here is derived from an EMBL/GenBank/DDBJ whole genome shotgun (WGS) entry which is preliminary data.</text>
</comment>
<dbReference type="AlphaFoldDB" id="A0A2G9ZNR7"/>
<organism evidence="2 3">
    <name type="scientific">Candidatus Falkowbacteria bacterium CG23_combo_of_CG06-09_8_20_14_all_49_15</name>
    <dbReference type="NCBI Taxonomy" id="1974572"/>
    <lineage>
        <taxon>Bacteria</taxon>
        <taxon>Candidatus Falkowiibacteriota</taxon>
    </lineage>
</organism>
<gene>
    <name evidence="2" type="ORF">COX22_00100</name>
</gene>
<keyword evidence="1" id="KW-0812">Transmembrane</keyword>
<keyword evidence="1" id="KW-1133">Transmembrane helix</keyword>
<evidence type="ECO:0000313" key="2">
    <source>
        <dbReference type="EMBL" id="PIP34210.1"/>
    </source>
</evidence>
<name>A0A2G9ZNR7_9BACT</name>